<dbReference type="OrthoDB" id="7274881at2"/>
<dbReference type="Pfam" id="PF05239">
    <property type="entry name" value="PRC"/>
    <property type="match status" value="1"/>
</dbReference>
<proteinExistence type="predicted"/>
<dbReference type="Gene3D" id="2.30.30.240">
    <property type="entry name" value="PRC-barrel domain"/>
    <property type="match status" value="1"/>
</dbReference>
<evidence type="ECO:0000313" key="3">
    <source>
        <dbReference type="EMBL" id="HBQ49371.1"/>
    </source>
</evidence>
<dbReference type="PANTHER" id="PTHR36505:SF1">
    <property type="entry name" value="BLR1072 PROTEIN"/>
    <property type="match status" value="1"/>
</dbReference>
<organism evidence="3 5">
    <name type="scientific">Hyphomonas atlantica</name>
    <dbReference type="NCBI Taxonomy" id="1280948"/>
    <lineage>
        <taxon>Bacteria</taxon>
        <taxon>Pseudomonadati</taxon>
        <taxon>Pseudomonadota</taxon>
        <taxon>Alphaproteobacteria</taxon>
        <taxon>Hyphomonadales</taxon>
        <taxon>Hyphomonadaceae</taxon>
        <taxon>Hyphomonas</taxon>
    </lineage>
</organism>
<feature type="domain" description="PRC-barrel" evidence="1">
    <location>
        <begin position="14"/>
        <end position="89"/>
    </location>
</feature>
<protein>
    <submittedName>
        <fullName evidence="3">PRC-barrel domain containing protein</fullName>
    </submittedName>
</protein>
<evidence type="ECO:0000313" key="5">
    <source>
        <dbReference type="Proteomes" id="UP000263957"/>
    </source>
</evidence>
<dbReference type="RefSeq" id="WP_035550918.1">
    <property type="nucleotide sequence ID" value="NZ_AWFH01000012.1"/>
</dbReference>
<dbReference type="InterPro" id="IPR027275">
    <property type="entry name" value="PRC-brl_dom"/>
</dbReference>
<sequence>MPNDATMTSNPLISSDRVEGTTVYNTAGDKIGHIDNLMLDKRSGKVAYAVMSFGGFLGIGEEYHPLPWQSLDYDERQEGYVVDISEDQLRKAPTLKRTEYDRLRDDAYGRSVYSYYGAAPFWY</sequence>
<evidence type="ECO:0000313" key="2">
    <source>
        <dbReference type="EMBL" id="HAE94093.1"/>
    </source>
</evidence>
<evidence type="ECO:0000259" key="1">
    <source>
        <dbReference type="Pfam" id="PF05239"/>
    </source>
</evidence>
<accession>A0A356W6R5</accession>
<dbReference type="Proteomes" id="UP000259173">
    <property type="component" value="Unassembled WGS sequence"/>
</dbReference>
<evidence type="ECO:0000313" key="4">
    <source>
        <dbReference type="Proteomes" id="UP000259173"/>
    </source>
</evidence>
<dbReference type="EMBL" id="DMBR01000184">
    <property type="protein sequence ID" value="HAE94093.1"/>
    <property type="molecule type" value="Genomic_DNA"/>
</dbReference>
<dbReference type="AlphaFoldDB" id="A0A356W6R5"/>
<gene>
    <name evidence="2" type="ORF">DCG65_06005</name>
    <name evidence="3" type="ORF">DD728_10910</name>
</gene>
<dbReference type="Proteomes" id="UP000263957">
    <property type="component" value="Unassembled WGS sequence"/>
</dbReference>
<dbReference type="PANTHER" id="PTHR36505">
    <property type="entry name" value="BLR1072 PROTEIN"/>
    <property type="match status" value="1"/>
</dbReference>
<dbReference type="EMBL" id="DOGS01000220">
    <property type="protein sequence ID" value="HBQ49371.1"/>
    <property type="molecule type" value="Genomic_DNA"/>
</dbReference>
<dbReference type="SUPFAM" id="SSF50346">
    <property type="entry name" value="PRC-barrel domain"/>
    <property type="match status" value="1"/>
</dbReference>
<name>A0A356W6R5_9PROT</name>
<reference evidence="4 5" key="1">
    <citation type="journal article" date="2018" name="Nat. Biotechnol.">
        <title>A standardized bacterial taxonomy based on genome phylogeny substantially revises the tree of life.</title>
        <authorList>
            <person name="Parks D.H."/>
            <person name="Chuvochina M."/>
            <person name="Waite D.W."/>
            <person name="Rinke C."/>
            <person name="Skarshewski A."/>
            <person name="Chaumeil P.A."/>
            <person name="Hugenholtz P."/>
        </authorList>
    </citation>
    <scope>NUCLEOTIDE SEQUENCE [LARGE SCALE GENOMIC DNA]</scope>
    <source>
        <strain evidence="3">UBA10378</strain>
        <strain evidence="2">UBA8557</strain>
    </source>
</reference>
<dbReference type="InterPro" id="IPR011033">
    <property type="entry name" value="PRC_barrel-like_sf"/>
</dbReference>
<comment type="caution">
    <text evidence="3">The sequence shown here is derived from an EMBL/GenBank/DDBJ whole genome shotgun (WGS) entry which is preliminary data.</text>
</comment>